<reference evidence="2" key="1">
    <citation type="journal article" date="2022" name="bioRxiv">
        <title>Sequencing and chromosome-scale assembly of the giantPleurodeles waltlgenome.</title>
        <authorList>
            <person name="Brown T."/>
            <person name="Elewa A."/>
            <person name="Iarovenko S."/>
            <person name="Subramanian E."/>
            <person name="Araus A.J."/>
            <person name="Petzold A."/>
            <person name="Susuki M."/>
            <person name="Suzuki K.-i.T."/>
            <person name="Hayashi T."/>
            <person name="Toyoda A."/>
            <person name="Oliveira C."/>
            <person name="Osipova E."/>
            <person name="Leigh N.D."/>
            <person name="Simon A."/>
            <person name="Yun M.H."/>
        </authorList>
    </citation>
    <scope>NUCLEOTIDE SEQUENCE</scope>
    <source>
        <strain evidence="2">20211129_DDA</strain>
        <tissue evidence="2">Liver</tissue>
    </source>
</reference>
<feature type="compositionally biased region" description="Basic and acidic residues" evidence="1">
    <location>
        <begin position="1"/>
        <end position="15"/>
    </location>
</feature>
<gene>
    <name evidence="2" type="ORF">NDU88_001630</name>
</gene>
<proteinExistence type="predicted"/>
<evidence type="ECO:0000256" key="1">
    <source>
        <dbReference type="SAM" id="MobiDB-lite"/>
    </source>
</evidence>
<evidence type="ECO:0000313" key="2">
    <source>
        <dbReference type="EMBL" id="KAJ1123157.1"/>
    </source>
</evidence>
<organism evidence="2 3">
    <name type="scientific">Pleurodeles waltl</name>
    <name type="common">Iberian ribbed newt</name>
    <dbReference type="NCBI Taxonomy" id="8319"/>
    <lineage>
        <taxon>Eukaryota</taxon>
        <taxon>Metazoa</taxon>
        <taxon>Chordata</taxon>
        <taxon>Craniata</taxon>
        <taxon>Vertebrata</taxon>
        <taxon>Euteleostomi</taxon>
        <taxon>Amphibia</taxon>
        <taxon>Batrachia</taxon>
        <taxon>Caudata</taxon>
        <taxon>Salamandroidea</taxon>
        <taxon>Salamandridae</taxon>
        <taxon>Pleurodelinae</taxon>
        <taxon>Pleurodeles</taxon>
    </lineage>
</organism>
<sequence>MSCDLRDPQQDRSDVAESPVTAIGGKSTHDPPDGCDKTPRAAAAMVRSWWQKKEPVSAASRSEVGATFPSAVSFRLWAQLSPPLLAPNAPLPPSSAYRCQIRAPGPEKPENSVTKPRLCLRTSQPHAITWAEAYPAPSSQLPGLGALDFRQRTVETPWQRIQYITVRTQKNSETVWQIVWQTGKTGKLVASQGTPITQSTWL</sequence>
<evidence type="ECO:0000313" key="3">
    <source>
        <dbReference type="Proteomes" id="UP001066276"/>
    </source>
</evidence>
<feature type="compositionally biased region" description="Basic and acidic residues" evidence="1">
    <location>
        <begin position="27"/>
        <end position="39"/>
    </location>
</feature>
<dbReference type="Proteomes" id="UP001066276">
    <property type="component" value="Chromosome 7"/>
</dbReference>
<comment type="caution">
    <text evidence="2">The sequence shown here is derived from an EMBL/GenBank/DDBJ whole genome shotgun (WGS) entry which is preliminary data.</text>
</comment>
<name>A0AAV7P7A9_PLEWA</name>
<feature type="region of interest" description="Disordered" evidence="1">
    <location>
        <begin position="1"/>
        <end position="41"/>
    </location>
</feature>
<protein>
    <submittedName>
        <fullName evidence="2">Uncharacterized protein</fullName>
    </submittedName>
</protein>
<dbReference type="AlphaFoldDB" id="A0AAV7P7A9"/>
<keyword evidence="3" id="KW-1185">Reference proteome</keyword>
<dbReference type="EMBL" id="JANPWB010000011">
    <property type="protein sequence ID" value="KAJ1123157.1"/>
    <property type="molecule type" value="Genomic_DNA"/>
</dbReference>
<accession>A0AAV7P7A9</accession>